<evidence type="ECO:0000259" key="3">
    <source>
        <dbReference type="PROSITE" id="PS50234"/>
    </source>
</evidence>
<dbReference type="Proteomes" id="UP000483820">
    <property type="component" value="Chromosome II"/>
</dbReference>
<keyword evidence="1" id="KW-0732">Signal</keyword>
<gene>
    <name evidence="4" type="ORF">GCK72_005528</name>
</gene>
<dbReference type="SUPFAM" id="SSF53300">
    <property type="entry name" value="vWA-like"/>
    <property type="match status" value="1"/>
</dbReference>
<dbReference type="Gene3D" id="3.10.100.10">
    <property type="entry name" value="Mannose-Binding Protein A, subunit A"/>
    <property type="match status" value="1"/>
</dbReference>
<dbReference type="InterPro" id="IPR001304">
    <property type="entry name" value="C-type_lectin-like"/>
</dbReference>
<feature type="signal peptide" evidence="1">
    <location>
        <begin position="1"/>
        <end position="17"/>
    </location>
</feature>
<dbReference type="Gene3D" id="3.40.50.410">
    <property type="entry name" value="von Willebrand factor, type A domain"/>
    <property type="match status" value="1"/>
</dbReference>
<dbReference type="GO" id="GO:0045087">
    <property type="term" value="P:innate immune response"/>
    <property type="evidence" value="ECO:0007669"/>
    <property type="project" value="TreeGrafter"/>
</dbReference>
<dbReference type="AlphaFoldDB" id="A0A6A5HFU6"/>
<feature type="chain" id="PRO_5025656379" evidence="1">
    <location>
        <begin position="18"/>
        <end position="399"/>
    </location>
</feature>
<sequence>MKLFSLLVLLGVYGCFSQYTDSPAYYDRRCGEDLGNLWLEVVAVVDNSKGMTNGGLISIAANIASVFSNNTRIGTNPNEPRTTRLGLVTYNAVANTVADLDQFQSLDDVYDGIFGGLAQVSSSDESYLAHGLAQAEIILEAGQTAVNRSHYERVVIVYASTYKGSGSLDPIPVADRLKTAGVTIITVAYDQDGDGALLHDLQKISTPPYNFANTDQAGNTIGEIQGALLQVNCFCPNGWTQYRASFTDVYSYRYGVCIQPTNLNAVWRAAQSACRFKWKNGYLATEFDANKHDFILEAIRNETGFIQPFSYHIGLNYVKGVWVWDQPVGWPQPQLQTYYAWNPGYPITSSTLTGVLNQQRSSDVATGWQNISPLSTGANYICETASCDTENYCSSVKSD</sequence>
<accession>A0A6A5HFU6</accession>
<dbReference type="PANTHER" id="PTHR31024:SF6">
    <property type="entry name" value="VWFA DOMAIN-CONTAINING PROTEIN"/>
    <property type="match status" value="1"/>
</dbReference>
<comment type="caution">
    <text evidence="4">The sequence shown here is derived from an EMBL/GenBank/DDBJ whole genome shotgun (WGS) entry which is preliminary data.</text>
</comment>
<proteinExistence type="predicted"/>
<evidence type="ECO:0000313" key="4">
    <source>
        <dbReference type="EMBL" id="KAF1765576.1"/>
    </source>
</evidence>
<dbReference type="SUPFAM" id="SSF56436">
    <property type="entry name" value="C-type lectin-like"/>
    <property type="match status" value="1"/>
</dbReference>
<dbReference type="FunFam" id="3.40.50.410:FF:000136">
    <property type="entry name" value="C-type LECtin"/>
    <property type="match status" value="1"/>
</dbReference>
<dbReference type="PROSITE" id="PS50041">
    <property type="entry name" value="C_TYPE_LECTIN_2"/>
    <property type="match status" value="1"/>
</dbReference>
<feature type="domain" description="C-type lectin" evidence="2">
    <location>
        <begin position="253"/>
        <end position="383"/>
    </location>
</feature>
<dbReference type="InterPro" id="IPR016187">
    <property type="entry name" value="CTDL_fold"/>
</dbReference>
<organism evidence="4 5">
    <name type="scientific">Caenorhabditis remanei</name>
    <name type="common">Caenorhabditis vulgaris</name>
    <dbReference type="NCBI Taxonomy" id="31234"/>
    <lineage>
        <taxon>Eukaryota</taxon>
        <taxon>Metazoa</taxon>
        <taxon>Ecdysozoa</taxon>
        <taxon>Nematoda</taxon>
        <taxon>Chromadorea</taxon>
        <taxon>Rhabditida</taxon>
        <taxon>Rhabditina</taxon>
        <taxon>Rhabditomorpha</taxon>
        <taxon>Rhabditoidea</taxon>
        <taxon>Rhabditidae</taxon>
        <taxon>Peloderinae</taxon>
        <taxon>Caenorhabditis</taxon>
    </lineage>
</organism>
<dbReference type="PROSITE" id="PS50234">
    <property type="entry name" value="VWFA"/>
    <property type="match status" value="1"/>
</dbReference>
<dbReference type="SMART" id="SM00034">
    <property type="entry name" value="CLECT"/>
    <property type="match status" value="1"/>
</dbReference>
<protein>
    <submittedName>
        <fullName evidence="4">Uncharacterized protein</fullName>
    </submittedName>
</protein>
<dbReference type="GeneID" id="9822122"/>
<name>A0A6A5HFU6_CAERE</name>
<dbReference type="Pfam" id="PF00092">
    <property type="entry name" value="VWA"/>
    <property type="match status" value="1"/>
</dbReference>
<dbReference type="KEGG" id="crq:GCK72_005528"/>
<evidence type="ECO:0000256" key="1">
    <source>
        <dbReference type="SAM" id="SignalP"/>
    </source>
</evidence>
<evidence type="ECO:0000313" key="5">
    <source>
        <dbReference type="Proteomes" id="UP000483820"/>
    </source>
</evidence>
<feature type="domain" description="VWFA" evidence="3">
    <location>
        <begin position="40"/>
        <end position="228"/>
    </location>
</feature>
<reference evidence="4 5" key="1">
    <citation type="submission" date="2019-12" db="EMBL/GenBank/DDBJ databases">
        <title>Chromosome-level assembly of the Caenorhabditis remanei genome.</title>
        <authorList>
            <person name="Teterina A.A."/>
            <person name="Willis J.H."/>
            <person name="Phillips P.C."/>
        </authorList>
    </citation>
    <scope>NUCLEOTIDE SEQUENCE [LARGE SCALE GENOMIC DNA]</scope>
    <source>
        <strain evidence="4 5">PX506</strain>
        <tissue evidence="4">Whole organism</tissue>
    </source>
</reference>
<dbReference type="EMBL" id="WUAV01000002">
    <property type="protein sequence ID" value="KAF1765576.1"/>
    <property type="molecule type" value="Genomic_DNA"/>
</dbReference>
<dbReference type="FunFam" id="3.10.100.10:FF:000142">
    <property type="entry name" value="C-type LECtin"/>
    <property type="match status" value="1"/>
</dbReference>
<evidence type="ECO:0000259" key="2">
    <source>
        <dbReference type="PROSITE" id="PS50041"/>
    </source>
</evidence>
<dbReference type="CTD" id="9822122"/>
<dbReference type="InterPro" id="IPR002035">
    <property type="entry name" value="VWF_A"/>
</dbReference>
<dbReference type="RefSeq" id="XP_003117015.2">
    <property type="nucleotide sequence ID" value="XM_003116967.2"/>
</dbReference>
<dbReference type="InterPro" id="IPR016186">
    <property type="entry name" value="C-type_lectin-like/link_sf"/>
</dbReference>
<dbReference type="PROSITE" id="PS51257">
    <property type="entry name" value="PROKAR_LIPOPROTEIN"/>
    <property type="match status" value="1"/>
</dbReference>
<dbReference type="PANTHER" id="PTHR31024">
    <property type="entry name" value="C-TYPE LECTIN"/>
    <property type="match status" value="1"/>
</dbReference>
<dbReference type="SMART" id="SM00327">
    <property type="entry name" value="VWA"/>
    <property type="match status" value="1"/>
</dbReference>
<dbReference type="CDD" id="cd00037">
    <property type="entry name" value="CLECT"/>
    <property type="match status" value="1"/>
</dbReference>
<dbReference type="InterPro" id="IPR036465">
    <property type="entry name" value="vWFA_dom_sf"/>
</dbReference>